<dbReference type="GO" id="GO:0004129">
    <property type="term" value="F:cytochrome-c oxidase activity"/>
    <property type="evidence" value="ECO:0007669"/>
    <property type="project" value="InterPro"/>
</dbReference>
<keyword evidence="3" id="KW-1003">Cell membrane</keyword>
<dbReference type="InterPro" id="IPR000298">
    <property type="entry name" value="Cyt_c_oxidase-like_su3"/>
</dbReference>
<sequence>MAEGTGQHSFGMSEEKAKDKLLGMWFLIAAEVVMFGGLFGVYLTLKSHIGDGPPSEALFEIKEVAKSTFVLLSSSFTCALAFHHLKTGQKDKVILLLSITLLLGMIFLGLEIKEFLNYVKKGYRITSSPFLSSFYLLVGTHGSHVLAGCIWMVVLLSHLIKKGLNAYTGSKVHVFSLYWHFVDVVWVFIFTVVYLFGKVG</sequence>
<dbReference type="InterPro" id="IPR035973">
    <property type="entry name" value="Cyt_c_oxidase_su3-like_sf"/>
</dbReference>
<feature type="domain" description="Heme-copper oxidase subunit III family profile" evidence="9">
    <location>
        <begin position="1"/>
        <end position="198"/>
    </location>
</feature>
<dbReference type="OrthoDB" id="9810850at2"/>
<dbReference type="Proteomes" id="UP000276770">
    <property type="component" value="Unassembled WGS sequence"/>
</dbReference>
<dbReference type="InterPro" id="IPR024791">
    <property type="entry name" value="Cyt_c/ubiquinol_Oxase_su3"/>
</dbReference>
<name>A0A3L7K0Y3_9BACI</name>
<evidence type="ECO:0000256" key="7">
    <source>
        <dbReference type="RuleBase" id="RU003376"/>
    </source>
</evidence>
<evidence type="ECO:0000256" key="6">
    <source>
        <dbReference type="ARBA" id="ARBA00023136"/>
    </source>
</evidence>
<keyword evidence="4 7" id="KW-0812">Transmembrane</keyword>
<feature type="transmembrane region" description="Helical" evidence="8">
    <location>
        <begin position="132"/>
        <end position="156"/>
    </location>
</feature>
<feature type="transmembrane region" description="Helical" evidence="8">
    <location>
        <begin position="177"/>
        <end position="197"/>
    </location>
</feature>
<comment type="subcellular location">
    <subcellularLocation>
        <location evidence="1 7">Cell membrane</location>
        <topology evidence="1 7">Multi-pass membrane protein</topology>
    </subcellularLocation>
</comment>
<dbReference type="PANTHER" id="PTHR11403">
    <property type="entry name" value="CYTOCHROME C OXIDASE SUBUNIT III"/>
    <property type="match status" value="1"/>
</dbReference>
<evidence type="ECO:0000259" key="9">
    <source>
        <dbReference type="PROSITE" id="PS50253"/>
    </source>
</evidence>
<gene>
    <name evidence="10" type="ORF">D9X91_06390</name>
</gene>
<evidence type="ECO:0000256" key="8">
    <source>
        <dbReference type="SAM" id="Phobius"/>
    </source>
</evidence>
<dbReference type="InterPro" id="IPR013833">
    <property type="entry name" value="Cyt_c_oxidase_su3_a-hlx"/>
</dbReference>
<keyword evidence="5 8" id="KW-1133">Transmembrane helix</keyword>
<dbReference type="PANTHER" id="PTHR11403:SF9">
    <property type="entry name" value="CYTOCHROME C OXIDASE SUBUNIT 3"/>
    <property type="match status" value="1"/>
</dbReference>
<evidence type="ECO:0000256" key="4">
    <source>
        <dbReference type="ARBA" id="ARBA00022692"/>
    </source>
</evidence>
<dbReference type="Pfam" id="PF00510">
    <property type="entry name" value="COX3"/>
    <property type="match status" value="1"/>
</dbReference>
<keyword evidence="6 8" id="KW-0472">Membrane</keyword>
<dbReference type="GO" id="GO:0019646">
    <property type="term" value="P:aerobic electron transport chain"/>
    <property type="evidence" value="ECO:0007669"/>
    <property type="project" value="InterPro"/>
</dbReference>
<comment type="similarity">
    <text evidence="2 7">Belongs to the cytochrome c oxidase subunit 3 family.</text>
</comment>
<feature type="transmembrane region" description="Helical" evidence="8">
    <location>
        <begin position="21"/>
        <end position="44"/>
    </location>
</feature>
<dbReference type="SUPFAM" id="SSF81452">
    <property type="entry name" value="Cytochrome c oxidase subunit III-like"/>
    <property type="match status" value="1"/>
</dbReference>
<dbReference type="PROSITE" id="PS50253">
    <property type="entry name" value="COX3"/>
    <property type="match status" value="1"/>
</dbReference>
<dbReference type="FunFam" id="1.20.120.80:FF:000001">
    <property type="entry name" value="Cytochrome (Ubi)quinol oxidase subunit III"/>
    <property type="match status" value="1"/>
</dbReference>
<dbReference type="Gene3D" id="1.20.120.80">
    <property type="entry name" value="Cytochrome c oxidase, subunit III, four-helix bundle"/>
    <property type="match status" value="1"/>
</dbReference>
<proteinExistence type="inferred from homology"/>
<organism evidence="10 11">
    <name type="scientific">Falsibacillus albus</name>
    <dbReference type="NCBI Taxonomy" id="2478915"/>
    <lineage>
        <taxon>Bacteria</taxon>
        <taxon>Bacillati</taxon>
        <taxon>Bacillota</taxon>
        <taxon>Bacilli</taxon>
        <taxon>Bacillales</taxon>
        <taxon>Bacillaceae</taxon>
        <taxon>Falsibacillus</taxon>
    </lineage>
</organism>
<dbReference type="EMBL" id="RCVZ01000003">
    <property type="protein sequence ID" value="RLQ96728.1"/>
    <property type="molecule type" value="Genomic_DNA"/>
</dbReference>
<dbReference type="RefSeq" id="WP_121679749.1">
    <property type="nucleotide sequence ID" value="NZ_RCVZ01000003.1"/>
</dbReference>
<dbReference type="GO" id="GO:0005886">
    <property type="term" value="C:plasma membrane"/>
    <property type="evidence" value="ECO:0007669"/>
    <property type="project" value="UniProtKB-SubCell"/>
</dbReference>
<reference evidence="10 11" key="1">
    <citation type="submission" date="2018-10" db="EMBL/GenBank/DDBJ databases">
        <title>Falsibacillus sp. genome draft.</title>
        <authorList>
            <person name="Shi S."/>
        </authorList>
    </citation>
    <scope>NUCLEOTIDE SEQUENCE [LARGE SCALE GENOMIC DNA]</scope>
    <source>
        <strain evidence="10 11">GY 10110</strain>
    </source>
</reference>
<comment type="caution">
    <text evidence="10">The sequence shown here is derived from an EMBL/GenBank/DDBJ whole genome shotgun (WGS) entry which is preliminary data.</text>
</comment>
<evidence type="ECO:0000313" key="11">
    <source>
        <dbReference type="Proteomes" id="UP000276770"/>
    </source>
</evidence>
<accession>A0A3L7K0Y3</accession>
<protein>
    <submittedName>
        <fullName evidence="10">Cytochrome (Ubi)quinol oxidase subunit III</fullName>
    </submittedName>
</protein>
<evidence type="ECO:0000256" key="5">
    <source>
        <dbReference type="ARBA" id="ARBA00022989"/>
    </source>
</evidence>
<feature type="transmembrane region" description="Helical" evidence="8">
    <location>
        <begin position="94"/>
        <end position="112"/>
    </location>
</feature>
<evidence type="ECO:0000256" key="2">
    <source>
        <dbReference type="ARBA" id="ARBA00010581"/>
    </source>
</evidence>
<evidence type="ECO:0000256" key="3">
    <source>
        <dbReference type="ARBA" id="ARBA00022475"/>
    </source>
</evidence>
<evidence type="ECO:0000256" key="1">
    <source>
        <dbReference type="ARBA" id="ARBA00004651"/>
    </source>
</evidence>
<evidence type="ECO:0000313" key="10">
    <source>
        <dbReference type="EMBL" id="RLQ96728.1"/>
    </source>
</evidence>
<dbReference type="AlphaFoldDB" id="A0A3L7K0Y3"/>
<keyword evidence="11" id="KW-1185">Reference proteome</keyword>